<evidence type="ECO:0000313" key="3">
    <source>
        <dbReference type="Proteomes" id="UP000002051"/>
    </source>
</evidence>
<proteinExistence type="predicted"/>
<sequence>MGGLCAKPTKLCDEGYDSLFSQDPWKLTKRSTIVARGMKLSNLYVAHAKMIKDVHVVLLVENVELWYKRL</sequence>
<evidence type="ECO:0000313" key="2">
    <source>
        <dbReference type="EnsemblPlants" id="AES60430"/>
    </source>
</evidence>
<protein>
    <submittedName>
        <fullName evidence="1 2">Uncharacterized protein</fullName>
    </submittedName>
</protein>
<gene>
    <name evidence="1" type="ordered locus">MTR_1g045590</name>
</gene>
<dbReference type="EnsemblPlants" id="AES60430">
    <property type="protein sequence ID" value="AES60430"/>
    <property type="gene ID" value="MTR_1g045590"/>
</dbReference>
<name>G7I6P6_MEDTR</name>
<dbReference type="PaxDb" id="3880-AES60430"/>
<reference evidence="1 3" key="1">
    <citation type="journal article" date="2011" name="Nature">
        <title>The Medicago genome provides insight into the evolution of rhizobial symbioses.</title>
        <authorList>
            <person name="Young N.D."/>
            <person name="Debelle F."/>
            <person name="Oldroyd G.E."/>
            <person name="Geurts R."/>
            <person name="Cannon S.B."/>
            <person name="Udvardi M.K."/>
            <person name="Benedito V.A."/>
            <person name="Mayer K.F."/>
            <person name="Gouzy J."/>
            <person name="Schoof H."/>
            <person name="Van de Peer Y."/>
            <person name="Proost S."/>
            <person name="Cook D.R."/>
            <person name="Meyers B.C."/>
            <person name="Spannagl M."/>
            <person name="Cheung F."/>
            <person name="De Mita S."/>
            <person name="Krishnakumar V."/>
            <person name="Gundlach H."/>
            <person name="Zhou S."/>
            <person name="Mudge J."/>
            <person name="Bharti A.K."/>
            <person name="Murray J.D."/>
            <person name="Naoumkina M.A."/>
            <person name="Rosen B."/>
            <person name="Silverstein K.A."/>
            <person name="Tang H."/>
            <person name="Rombauts S."/>
            <person name="Zhao P.X."/>
            <person name="Zhou P."/>
            <person name="Barbe V."/>
            <person name="Bardou P."/>
            <person name="Bechner M."/>
            <person name="Bellec A."/>
            <person name="Berger A."/>
            <person name="Berges H."/>
            <person name="Bidwell S."/>
            <person name="Bisseling T."/>
            <person name="Choisne N."/>
            <person name="Couloux A."/>
            <person name="Denny R."/>
            <person name="Deshpande S."/>
            <person name="Dai X."/>
            <person name="Doyle J.J."/>
            <person name="Dudez A.M."/>
            <person name="Farmer A.D."/>
            <person name="Fouteau S."/>
            <person name="Franken C."/>
            <person name="Gibelin C."/>
            <person name="Gish J."/>
            <person name="Goldstein S."/>
            <person name="Gonzalez A.J."/>
            <person name="Green P.J."/>
            <person name="Hallab A."/>
            <person name="Hartog M."/>
            <person name="Hua A."/>
            <person name="Humphray S.J."/>
            <person name="Jeong D.H."/>
            <person name="Jing Y."/>
            <person name="Jocker A."/>
            <person name="Kenton S.M."/>
            <person name="Kim D.J."/>
            <person name="Klee K."/>
            <person name="Lai H."/>
            <person name="Lang C."/>
            <person name="Lin S."/>
            <person name="Macmil S.L."/>
            <person name="Magdelenat G."/>
            <person name="Matthews L."/>
            <person name="McCorrison J."/>
            <person name="Monaghan E.L."/>
            <person name="Mun J.H."/>
            <person name="Najar F.Z."/>
            <person name="Nicholson C."/>
            <person name="Noirot C."/>
            <person name="O'Bleness M."/>
            <person name="Paule C.R."/>
            <person name="Poulain J."/>
            <person name="Prion F."/>
            <person name="Qin B."/>
            <person name="Qu C."/>
            <person name="Retzel E.F."/>
            <person name="Riddle C."/>
            <person name="Sallet E."/>
            <person name="Samain S."/>
            <person name="Samson N."/>
            <person name="Sanders I."/>
            <person name="Saurat O."/>
            <person name="Scarpelli C."/>
            <person name="Schiex T."/>
            <person name="Segurens B."/>
            <person name="Severin A.J."/>
            <person name="Sherrier D.J."/>
            <person name="Shi R."/>
            <person name="Sims S."/>
            <person name="Singer S.R."/>
            <person name="Sinharoy S."/>
            <person name="Sterck L."/>
            <person name="Viollet A."/>
            <person name="Wang B.B."/>
            <person name="Wang K."/>
            <person name="Wang M."/>
            <person name="Wang X."/>
            <person name="Warfsmann J."/>
            <person name="Weissenbach J."/>
            <person name="White D.D."/>
            <person name="White J.D."/>
            <person name="Wiley G.B."/>
            <person name="Wincker P."/>
            <person name="Xing Y."/>
            <person name="Yang L."/>
            <person name="Yao Z."/>
            <person name="Ying F."/>
            <person name="Zhai J."/>
            <person name="Zhou L."/>
            <person name="Zuber A."/>
            <person name="Denarie J."/>
            <person name="Dixon R.A."/>
            <person name="May G.D."/>
            <person name="Schwartz D.C."/>
            <person name="Rogers J."/>
            <person name="Quetier F."/>
            <person name="Town C.D."/>
            <person name="Roe B.A."/>
        </authorList>
    </citation>
    <scope>NUCLEOTIDE SEQUENCE [LARGE SCALE GENOMIC DNA]</scope>
    <source>
        <strain evidence="1">A17</strain>
        <strain evidence="2 3">cv. Jemalong A17</strain>
    </source>
</reference>
<reference evidence="1 3" key="2">
    <citation type="journal article" date="2014" name="BMC Genomics">
        <title>An improved genome release (version Mt4.0) for the model legume Medicago truncatula.</title>
        <authorList>
            <person name="Tang H."/>
            <person name="Krishnakumar V."/>
            <person name="Bidwell S."/>
            <person name="Rosen B."/>
            <person name="Chan A."/>
            <person name="Zhou S."/>
            <person name="Gentzbittel L."/>
            <person name="Childs K.L."/>
            <person name="Yandell M."/>
            <person name="Gundlach H."/>
            <person name="Mayer K.F."/>
            <person name="Schwartz D.C."/>
            <person name="Town C.D."/>
        </authorList>
    </citation>
    <scope>GENOME REANNOTATION</scope>
    <source>
        <strain evidence="2 3">cv. Jemalong A17</strain>
    </source>
</reference>
<reference evidence="2" key="3">
    <citation type="submission" date="2015-04" db="UniProtKB">
        <authorList>
            <consortium name="EnsemblPlants"/>
        </authorList>
    </citation>
    <scope>IDENTIFICATION</scope>
    <source>
        <strain evidence="2">cv. Jemalong A17</strain>
    </source>
</reference>
<evidence type="ECO:0000313" key="1">
    <source>
        <dbReference type="EMBL" id="AES60430.1"/>
    </source>
</evidence>
<keyword evidence="3" id="KW-1185">Reference proteome</keyword>
<dbReference type="Proteomes" id="UP000002051">
    <property type="component" value="Unassembled WGS sequence"/>
</dbReference>
<dbReference type="EMBL" id="CM001217">
    <property type="protein sequence ID" value="AES60430.1"/>
    <property type="molecule type" value="Genomic_DNA"/>
</dbReference>
<accession>G7I6P6</accession>
<organism evidence="1 3">
    <name type="scientific">Medicago truncatula</name>
    <name type="common">Barrel medic</name>
    <name type="synonym">Medicago tribuloides</name>
    <dbReference type="NCBI Taxonomy" id="3880"/>
    <lineage>
        <taxon>Eukaryota</taxon>
        <taxon>Viridiplantae</taxon>
        <taxon>Streptophyta</taxon>
        <taxon>Embryophyta</taxon>
        <taxon>Tracheophyta</taxon>
        <taxon>Spermatophyta</taxon>
        <taxon>Magnoliopsida</taxon>
        <taxon>eudicotyledons</taxon>
        <taxon>Gunneridae</taxon>
        <taxon>Pentapetalae</taxon>
        <taxon>rosids</taxon>
        <taxon>fabids</taxon>
        <taxon>Fabales</taxon>
        <taxon>Fabaceae</taxon>
        <taxon>Papilionoideae</taxon>
        <taxon>50 kb inversion clade</taxon>
        <taxon>NPAAA clade</taxon>
        <taxon>Hologalegina</taxon>
        <taxon>IRL clade</taxon>
        <taxon>Trifolieae</taxon>
        <taxon>Medicago</taxon>
    </lineage>
</organism>
<dbReference type="HOGENOM" id="CLU_2761541_0_0_1"/>
<dbReference type="AlphaFoldDB" id="G7I6P6"/>